<accession>A0ABV7KZ12</accession>
<reference evidence="10" key="1">
    <citation type="journal article" date="2019" name="Int. J. Syst. Evol. Microbiol.">
        <title>The Global Catalogue of Microorganisms (GCM) 10K type strain sequencing project: providing services to taxonomists for standard genome sequencing and annotation.</title>
        <authorList>
            <consortium name="The Broad Institute Genomics Platform"/>
            <consortium name="The Broad Institute Genome Sequencing Center for Infectious Disease"/>
            <person name="Wu L."/>
            <person name="Ma J."/>
        </authorList>
    </citation>
    <scope>NUCLEOTIDE SEQUENCE [LARGE SCALE GENOMIC DNA]</scope>
    <source>
        <strain evidence="10">KCTC 42964</strain>
    </source>
</reference>
<evidence type="ECO:0000256" key="8">
    <source>
        <dbReference type="SAM" id="Phobius"/>
    </source>
</evidence>
<dbReference type="Proteomes" id="UP001595528">
    <property type="component" value="Unassembled WGS sequence"/>
</dbReference>
<keyword evidence="7 8" id="KW-0472">Membrane</keyword>
<protein>
    <submittedName>
        <fullName evidence="9">ABC transporter permease</fullName>
    </submittedName>
</protein>
<feature type="transmembrane region" description="Helical" evidence="8">
    <location>
        <begin position="106"/>
        <end position="125"/>
    </location>
</feature>
<feature type="transmembrane region" description="Helical" evidence="8">
    <location>
        <begin position="28"/>
        <end position="47"/>
    </location>
</feature>
<evidence type="ECO:0000313" key="10">
    <source>
        <dbReference type="Proteomes" id="UP001595528"/>
    </source>
</evidence>
<evidence type="ECO:0000256" key="4">
    <source>
        <dbReference type="ARBA" id="ARBA00022519"/>
    </source>
</evidence>
<evidence type="ECO:0000256" key="1">
    <source>
        <dbReference type="ARBA" id="ARBA00004651"/>
    </source>
</evidence>
<feature type="transmembrane region" description="Helical" evidence="8">
    <location>
        <begin position="231"/>
        <end position="249"/>
    </location>
</feature>
<feature type="transmembrane region" description="Helical" evidence="8">
    <location>
        <begin position="255"/>
        <end position="276"/>
    </location>
</feature>
<dbReference type="PANTHER" id="PTHR32196">
    <property type="entry name" value="ABC TRANSPORTER PERMEASE PROTEIN YPHD-RELATED-RELATED"/>
    <property type="match status" value="1"/>
</dbReference>
<dbReference type="EMBL" id="JBHRTR010000023">
    <property type="protein sequence ID" value="MFC3227439.1"/>
    <property type="molecule type" value="Genomic_DNA"/>
</dbReference>
<dbReference type="InterPro" id="IPR001851">
    <property type="entry name" value="ABC_transp_permease"/>
</dbReference>
<keyword evidence="2" id="KW-0813">Transport</keyword>
<evidence type="ECO:0000313" key="9">
    <source>
        <dbReference type="EMBL" id="MFC3227439.1"/>
    </source>
</evidence>
<proteinExistence type="predicted"/>
<feature type="transmembrane region" description="Helical" evidence="8">
    <location>
        <begin position="146"/>
        <end position="168"/>
    </location>
</feature>
<dbReference type="CDD" id="cd06579">
    <property type="entry name" value="TM_PBP1_transp_AraH_like"/>
    <property type="match status" value="1"/>
</dbReference>
<feature type="transmembrane region" description="Helical" evidence="8">
    <location>
        <begin position="78"/>
        <end position="100"/>
    </location>
</feature>
<evidence type="ECO:0000256" key="3">
    <source>
        <dbReference type="ARBA" id="ARBA00022475"/>
    </source>
</evidence>
<evidence type="ECO:0000256" key="6">
    <source>
        <dbReference type="ARBA" id="ARBA00022989"/>
    </source>
</evidence>
<evidence type="ECO:0000256" key="5">
    <source>
        <dbReference type="ARBA" id="ARBA00022692"/>
    </source>
</evidence>
<evidence type="ECO:0000256" key="2">
    <source>
        <dbReference type="ARBA" id="ARBA00022448"/>
    </source>
</evidence>
<keyword evidence="5 8" id="KW-0812">Transmembrane</keyword>
<keyword evidence="3" id="KW-1003">Cell membrane</keyword>
<feature type="transmembrane region" description="Helical" evidence="8">
    <location>
        <begin position="199"/>
        <end position="219"/>
    </location>
</feature>
<feature type="transmembrane region" description="Helical" evidence="8">
    <location>
        <begin position="6"/>
        <end position="23"/>
    </location>
</feature>
<feature type="transmembrane region" description="Helical" evidence="8">
    <location>
        <begin position="53"/>
        <end position="71"/>
    </location>
</feature>
<keyword evidence="4" id="KW-0997">Cell inner membrane</keyword>
<evidence type="ECO:0000256" key="7">
    <source>
        <dbReference type="ARBA" id="ARBA00023136"/>
    </source>
</evidence>
<gene>
    <name evidence="9" type="ORF">ACFOGJ_09370</name>
</gene>
<comment type="caution">
    <text evidence="9">The sequence shown here is derived from an EMBL/GenBank/DDBJ whole genome shotgun (WGS) entry which is preliminary data.</text>
</comment>
<dbReference type="PANTHER" id="PTHR32196:SF21">
    <property type="entry name" value="ABC TRANSPORTER PERMEASE PROTEIN YPHD-RELATED"/>
    <property type="match status" value="1"/>
</dbReference>
<name>A0ABV7KZ12_9PROT</name>
<comment type="subcellular location">
    <subcellularLocation>
        <location evidence="1">Cell membrane</location>
        <topology evidence="1">Multi-pass membrane protein</topology>
    </subcellularLocation>
</comment>
<sequence length="313" mass="32372">MLSLTAALVFLFSVALKGFLAIGNIENLLFNVSLLGILAVGMGVVVIGRGVDLSQIAIMGTSAALVLSLLNGGTPLPWALLLSALLALAMGAFNGIMVAFVEIPALFATLATGILFFGFGMVFLLDGAVQYLPAKQQGLAQLAQGTLLGVPYPALIFIGLMAAVQLWLNRTALGFLVYAQGDNAEAARLSGAPVRPLTVLTYMISGAIACLAGLIFATASAAIDMRVVQSTMIFDVILVVVLGGISLVGGRGSMWSVLAGALLIATLLDGMVILDVNSDVQDVIKGFVLVGAVLLDRALHRVDEETAKQGDTL</sequence>
<dbReference type="Pfam" id="PF02653">
    <property type="entry name" value="BPD_transp_2"/>
    <property type="match status" value="1"/>
</dbReference>
<keyword evidence="10" id="KW-1185">Reference proteome</keyword>
<organism evidence="9 10">
    <name type="scientific">Marinibaculum pumilum</name>
    <dbReference type="NCBI Taxonomy" id="1766165"/>
    <lineage>
        <taxon>Bacteria</taxon>
        <taxon>Pseudomonadati</taxon>
        <taxon>Pseudomonadota</taxon>
        <taxon>Alphaproteobacteria</taxon>
        <taxon>Rhodospirillales</taxon>
        <taxon>Rhodospirillaceae</taxon>
        <taxon>Marinibaculum</taxon>
    </lineage>
</organism>
<keyword evidence="6 8" id="KW-1133">Transmembrane helix</keyword>
<dbReference type="RefSeq" id="WP_379899606.1">
    <property type="nucleotide sequence ID" value="NZ_JBHRTR010000023.1"/>
</dbReference>